<gene>
    <name evidence="13" type="ORF">Asppvi_010819</name>
</gene>
<dbReference type="PANTHER" id="PTHR11474:SF76">
    <property type="entry name" value="SHKT DOMAIN-CONTAINING PROTEIN"/>
    <property type="match status" value="1"/>
</dbReference>
<proteinExistence type="inferred from homology"/>
<evidence type="ECO:0000259" key="12">
    <source>
        <dbReference type="PROSITE" id="PS51304"/>
    </source>
</evidence>
<comment type="similarity">
    <text evidence="2">Belongs to the tyrosinase family.</text>
</comment>
<comment type="cofactor">
    <cofactor evidence="1">
        <name>Cu(2+)</name>
        <dbReference type="ChEBI" id="CHEBI:29036"/>
    </cofactor>
</comment>
<keyword evidence="14" id="KW-1185">Reference proteome</keyword>
<keyword evidence="8" id="KW-0470">Melanin biosynthesis</keyword>
<feature type="region of interest" description="Disordered" evidence="11">
    <location>
        <begin position="306"/>
        <end position="328"/>
    </location>
</feature>
<keyword evidence="4" id="KW-0479">Metal-binding</keyword>
<dbReference type="AlphaFoldDB" id="A0A9P3BQ42"/>
<dbReference type="OrthoDB" id="1658288at2759"/>
<feature type="domain" description="Galectin" evidence="12">
    <location>
        <begin position="684"/>
        <end position="825"/>
    </location>
</feature>
<dbReference type="Proteomes" id="UP001043456">
    <property type="component" value="Unassembled WGS sequence"/>
</dbReference>
<evidence type="ECO:0000256" key="3">
    <source>
        <dbReference type="ARBA" id="ARBA00011906"/>
    </source>
</evidence>
<evidence type="ECO:0000256" key="9">
    <source>
        <dbReference type="ARBA" id="ARBA00048233"/>
    </source>
</evidence>
<dbReference type="InterPro" id="IPR050316">
    <property type="entry name" value="Tyrosinase/Hemocyanin"/>
</dbReference>
<dbReference type="PROSITE" id="PS51304">
    <property type="entry name" value="GALECTIN"/>
    <property type="match status" value="1"/>
</dbReference>
<dbReference type="InterPro" id="IPR041640">
    <property type="entry name" value="Tyrosinase_C"/>
</dbReference>
<evidence type="ECO:0000256" key="6">
    <source>
        <dbReference type="ARBA" id="ARBA00023008"/>
    </source>
</evidence>
<evidence type="ECO:0000256" key="8">
    <source>
        <dbReference type="ARBA" id="ARBA00023101"/>
    </source>
</evidence>
<keyword evidence="5" id="KW-0560">Oxidoreductase</keyword>
<evidence type="ECO:0000256" key="11">
    <source>
        <dbReference type="SAM" id="MobiDB-lite"/>
    </source>
</evidence>
<dbReference type="EC" id="1.14.18.1" evidence="3"/>
<comment type="caution">
    <text evidence="13">The sequence shown here is derived from an EMBL/GenBank/DDBJ whole genome shotgun (WGS) entry which is preliminary data.</text>
</comment>
<evidence type="ECO:0000256" key="5">
    <source>
        <dbReference type="ARBA" id="ARBA00023002"/>
    </source>
</evidence>
<reference evidence="13 14" key="1">
    <citation type="submission" date="2018-10" db="EMBL/GenBank/DDBJ databases">
        <title>Pan-genome distribution and transcriptional activeness of fungal secondary metabolism genes in Aspergillus section Fumigati.</title>
        <authorList>
            <person name="Takahashi H."/>
            <person name="Umemura M."/>
            <person name="Ninomiya A."/>
            <person name="Kusuya Y."/>
            <person name="Urayama S."/>
            <person name="Shimizu M."/>
            <person name="Watanabe A."/>
            <person name="Kamei K."/>
            <person name="Yaguchi T."/>
            <person name="Hagiwara D."/>
        </authorList>
    </citation>
    <scope>NUCLEOTIDE SEQUENCE [LARGE SCALE GENOMIC DNA]</scope>
    <source>
        <strain evidence="13 14">IFM 55266</strain>
    </source>
</reference>
<evidence type="ECO:0000313" key="13">
    <source>
        <dbReference type="EMBL" id="GIJ91844.1"/>
    </source>
</evidence>
<dbReference type="Gene3D" id="2.60.310.20">
    <property type="match status" value="1"/>
</dbReference>
<dbReference type="Pfam" id="PF00337">
    <property type="entry name" value="Gal-bind_lectin"/>
    <property type="match status" value="1"/>
</dbReference>
<dbReference type="InterPro" id="IPR008922">
    <property type="entry name" value="Di-copper_centre_dom_sf"/>
</dbReference>
<name>A0A9P3BQ42_9EURO</name>
<dbReference type="InterPro" id="IPR002227">
    <property type="entry name" value="Tyrosinase_Cu-bd"/>
</dbReference>
<dbReference type="SUPFAM" id="SSF48056">
    <property type="entry name" value="Di-copper centre-containing domain"/>
    <property type="match status" value="1"/>
</dbReference>
<keyword evidence="6" id="KW-0186">Copper</keyword>
<keyword evidence="7" id="KW-0503">Monooxygenase</keyword>
<dbReference type="PANTHER" id="PTHR11474">
    <property type="entry name" value="TYROSINASE FAMILY MEMBER"/>
    <property type="match status" value="1"/>
</dbReference>
<evidence type="ECO:0000256" key="1">
    <source>
        <dbReference type="ARBA" id="ARBA00001973"/>
    </source>
</evidence>
<dbReference type="GeneID" id="67009429"/>
<evidence type="ECO:0000256" key="10">
    <source>
        <dbReference type="ARBA" id="ARBA00048881"/>
    </source>
</evidence>
<dbReference type="Pfam" id="PF18132">
    <property type="entry name" value="Tyrosinase_C"/>
    <property type="match status" value="1"/>
</dbReference>
<dbReference type="GO" id="GO:0030246">
    <property type="term" value="F:carbohydrate binding"/>
    <property type="evidence" value="ECO:0007669"/>
    <property type="project" value="InterPro"/>
</dbReference>
<dbReference type="SUPFAM" id="SSF49899">
    <property type="entry name" value="Concanavalin A-like lectins/glucanases"/>
    <property type="match status" value="1"/>
</dbReference>
<evidence type="ECO:0000256" key="4">
    <source>
        <dbReference type="ARBA" id="ARBA00022723"/>
    </source>
</evidence>
<dbReference type="InterPro" id="IPR013320">
    <property type="entry name" value="ConA-like_dom_sf"/>
</dbReference>
<comment type="catalytic activity">
    <reaction evidence="10">
        <text>L-tyrosine + O2 = L-dopaquinone + H2O</text>
        <dbReference type="Rhea" id="RHEA:18117"/>
        <dbReference type="ChEBI" id="CHEBI:15377"/>
        <dbReference type="ChEBI" id="CHEBI:15379"/>
        <dbReference type="ChEBI" id="CHEBI:57924"/>
        <dbReference type="ChEBI" id="CHEBI:58315"/>
        <dbReference type="EC" id="1.14.18.1"/>
    </reaction>
</comment>
<comment type="catalytic activity">
    <reaction evidence="9">
        <text>2 L-dopa + O2 = 2 L-dopaquinone + 2 H2O</text>
        <dbReference type="Rhea" id="RHEA:34287"/>
        <dbReference type="ChEBI" id="CHEBI:15377"/>
        <dbReference type="ChEBI" id="CHEBI:15379"/>
        <dbReference type="ChEBI" id="CHEBI:57504"/>
        <dbReference type="ChEBI" id="CHEBI:57924"/>
        <dbReference type="EC" id="1.14.18.1"/>
    </reaction>
</comment>
<dbReference type="InterPro" id="IPR001079">
    <property type="entry name" value="Galectin_CRD"/>
</dbReference>
<dbReference type="Pfam" id="PF00264">
    <property type="entry name" value="Tyrosinase"/>
    <property type="match status" value="1"/>
</dbReference>
<evidence type="ECO:0000256" key="7">
    <source>
        <dbReference type="ARBA" id="ARBA00023033"/>
    </source>
</evidence>
<dbReference type="GO" id="GO:0042438">
    <property type="term" value="P:melanin biosynthetic process"/>
    <property type="evidence" value="ECO:0007669"/>
    <property type="project" value="UniProtKB-KW"/>
</dbReference>
<dbReference type="Gene3D" id="1.10.1280.10">
    <property type="entry name" value="Di-copper center containing domain from catechol oxidase"/>
    <property type="match status" value="1"/>
</dbReference>
<protein>
    <recommendedName>
        <fullName evidence="3">tyrosinase</fullName>
        <ecNumber evidence="3">1.14.18.1</ecNumber>
    </recommendedName>
</protein>
<dbReference type="GO" id="GO:0046872">
    <property type="term" value="F:metal ion binding"/>
    <property type="evidence" value="ECO:0007669"/>
    <property type="project" value="UniProtKB-KW"/>
</dbReference>
<dbReference type="EMBL" id="BHVY01000008">
    <property type="protein sequence ID" value="GIJ91844.1"/>
    <property type="molecule type" value="Genomic_DNA"/>
</dbReference>
<feature type="compositionally biased region" description="Basic and acidic residues" evidence="11">
    <location>
        <begin position="311"/>
        <end position="328"/>
    </location>
</feature>
<dbReference type="Gene3D" id="2.60.120.200">
    <property type="match status" value="1"/>
</dbReference>
<dbReference type="GO" id="GO:0004503">
    <property type="term" value="F:tyrosinase activity"/>
    <property type="evidence" value="ECO:0007669"/>
    <property type="project" value="UniProtKB-EC"/>
</dbReference>
<organism evidence="13 14">
    <name type="scientific">Aspergillus pseudoviridinutans</name>
    <dbReference type="NCBI Taxonomy" id="1517512"/>
    <lineage>
        <taxon>Eukaryota</taxon>
        <taxon>Fungi</taxon>
        <taxon>Dikarya</taxon>
        <taxon>Ascomycota</taxon>
        <taxon>Pezizomycotina</taxon>
        <taxon>Eurotiomycetes</taxon>
        <taxon>Eurotiomycetidae</taxon>
        <taxon>Eurotiales</taxon>
        <taxon>Aspergillaceae</taxon>
        <taxon>Aspergillus</taxon>
        <taxon>Aspergillus subgen. Fumigati</taxon>
    </lineage>
</organism>
<evidence type="ECO:0000313" key="14">
    <source>
        <dbReference type="Proteomes" id="UP001043456"/>
    </source>
</evidence>
<sequence>MAPDAGPYEYYPIAGIRVPDSDPSAGINRKVPVRQDVDEWSTNQRNIRQVDLFILALDKLQKKDPKERLSYFQIAGIHGHPFTRWDDPTPQPLPNGYCAHSNILFPIWHRPYMLLYELTLPGSGIQQAIYETMVHEIIPNFPNAQQSMWRTQADQWRLPYWDWARTNRVPELAKYPTITVPKYDGAGVNRIDNPLFQFRNPTEQPMISAGVGVDNPWESPEDNEEDKKFGSCIGTSRWPDEVDQKPNSEAWRQGVVNNYKVADKFRSTNWAKEGQPDKPYGSTAEMVFRLLTVPIEYITFASTKPWSTANDTDKSATKEEEKAQKENQAVDKDLNLEYIHNYIHGCTGGEGHMANVPVAAFDPLFWMHHWQTLNPDKWLDDASVPSDEKFINENYEEEKVSPTVPLRPFRRDKRGTYITPNDVRYTANLGYSYADLQPWLEKYNPNKKFDRELFIKDLNRRINLLYGFSRNLALDPKFPTMDGMATIEGGLVIQDYAFSIRFLKYGLGGDPFWIRLYLAQDKENPAPMLDLIAEVYNFSQRPQTENGNCGNCKMLQKQKIKSTAYIAITPVLLYLVREGKKLGSLTKEVVLQYLRDHVYWSVIKGGRVLSSTEVKKLELEIVGSTNDSKHYEDPTRTPEFDNFKAQPSISGGAEGAFNPDLHNRTPEPPPPKILPPKATLELGHSLPFKQQLGTDSVIIVKSPIVDLTLPSARGSDMTQLSITNMDGDVVFHISIRRSQGVIIFNTKPASGQWGPEVKVPLERRFKEKDEATILIHDEGEGYEIFIDWTHVHWFEKRIKATAPKAIHYGLSDGQEATSVLAPKLRVFTYPSMKDLFFAEAE</sequence>
<dbReference type="RefSeq" id="XP_043162590.1">
    <property type="nucleotide sequence ID" value="XM_043306655.1"/>
</dbReference>
<accession>A0A9P3BQ42</accession>
<evidence type="ECO:0000256" key="2">
    <source>
        <dbReference type="ARBA" id="ARBA00009928"/>
    </source>
</evidence>
<dbReference type="PROSITE" id="PS00497">
    <property type="entry name" value="TYROSINASE_1"/>
    <property type="match status" value="1"/>
</dbReference>